<evidence type="ECO:0000259" key="12">
    <source>
        <dbReference type="Pfam" id="PF12022"/>
    </source>
</evidence>
<evidence type="ECO:0000256" key="3">
    <source>
        <dbReference type="ARBA" id="ARBA00020977"/>
    </source>
</evidence>
<dbReference type="GO" id="GO:0015031">
    <property type="term" value="P:protein transport"/>
    <property type="evidence" value="ECO:0007669"/>
    <property type="project" value="UniProtKB-KW"/>
</dbReference>
<dbReference type="Pfam" id="PF12022">
    <property type="entry name" value="COG2_C"/>
    <property type="match status" value="1"/>
</dbReference>
<sequence length="774" mass="87253">MEEALVPVGEIALCFNESDFTSKSFSVDGFVRQARSRVTLSQLRDDLKVYQKLLSSALIELINKDYADFLNLSSTLIGMDKAILNLMTPLERFRSEILDVSKSIKTVETAVDDQLKDARKIRERRSDLERLVHIIHCVEKIEKLLDKSGMGDSEDASHKGGVVERIASELNQLHFHVAKAQGMDLMSSIQPRIAYIANALQTNLEEDFVASLEKKDVEAIRRCLRIHVTIDRVPQLESIFRIRVVRPYFEKHVNIELFSRPGASEKDALAVLFASLLDIVSAKCSILQEASAGGAGLEVVSGYDFLVNSVWPEIVSFLESRAPSLFALGSPTSFHPRFLASMAFLENFEEQCGNLESVRRLRAHPSYLVFINKFNLPVYFQIRCVNQSEFLKMCENAKFSKRFQEISCSFEKSLTMRPLSEWVNRDGSCRLHASETLVICLNQCWDDGVFLSPLVHRFLKLSVQLLSRFCVWLQSVSKMTVKDGSSSSDDSLLSVDAGKEGPLTKNMSTSDLPSHAEKSPGMARTATTANFSLDNNDVVPESALTVDQAVNLVSDIANIRDYVSELVSSRVFPKIERLGVTTLDQVQECFNESFRQLECQEEQVAQILVNHLTSGGMKHLKGIMDIPRLFRRTNREISTKASSYIVSALNPVSNFRLKFKDCVHEVRMKKWLLDVSDVYGKQLYGSINEVLTSVQKMEESLKRLKRMKAGQKTEDATLKTSDSLTDDEKIRHQLWLDAHYFGDKVKEEFGVDSQSVDLLLKLVDKAKAPIGLEN</sequence>
<proteinExistence type="inferred from homology"/>
<dbReference type="GO" id="GO:0017119">
    <property type="term" value="C:Golgi transport complex"/>
    <property type="evidence" value="ECO:0007669"/>
    <property type="project" value="TreeGrafter"/>
</dbReference>
<organism evidence="13">
    <name type="scientific">Notodromas monacha</name>
    <dbReference type="NCBI Taxonomy" id="399045"/>
    <lineage>
        <taxon>Eukaryota</taxon>
        <taxon>Metazoa</taxon>
        <taxon>Ecdysozoa</taxon>
        <taxon>Arthropoda</taxon>
        <taxon>Crustacea</taxon>
        <taxon>Oligostraca</taxon>
        <taxon>Ostracoda</taxon>
        <taxon>Podocopa</taxon>
        <taxon>Podocopida</taxon>
        <taxon>Cypridocopina</taxon>
        <taxon>Cypridoidea</taxon>
        <taxon>Cyprididae</taxon>
        <taxon>Notodromas</taxon>
    </lineage>
</organism>
<dbReference type="InterPro" id="IPR024602">
    <property type="entry name" value="COG_su2_N"/>
</dbReference>
<dbReference type="GO" id="GO:0000139">
    <property type="term" value="C:Golgi membrane"/>
    <property type="evidence" value="ECO:0007669"/>
    <property type="project" value="UniProtKB-SubCell"/>
</dbReference>
<dbReference type="AlphaFoldDB" id="A0A7R9GA86"/>
<keyword evidence="4" id="KW-0813">Transport</keyword>
<evidence type="ECO:0000256" key="6">
    <source>
        <dbReference type="ARBA" id="ARBA00023034"/>
    </source>
</evidence>
<dbReference type="InterPro" id="IPR009316">
    <property type="entry name" value="COG2"/>
</dbReference>
<keyword evidence="14" id="KW-1185">Reference proteome</keyword>
<evidence type="ECO:0000256" key="1">
    <source>
        <dbReference type="ARBA" id="ARBA00004395"/>
    </source>
</evidence>
<evidence type="ECO:0000313" key="13">
    <source>
        <dbReference type="EMBL" id="CAD7273696.1"/>
    </source>
</evidence>
<dbReference type="GO" id="GO:0006891">
    <property type="term" value="P:intra-Golgi vesicle-mediated transport"/>
    <property type="evidence" value="ECO:0007669"/>
    <property type="project" value="TreeGrafter"/>
</dbReference>
<evidence type="ECO:0000256" key="9">
    <source>
        <dbReference type="SAM" id="Coils"/>
    </source>
</evidence>
<keyword evidence="5" id="KW-0653">Protein transport</keyword>
<name>A0A7R9GA86_9CRUS</name>
<evidence type="ECO:0000256" key="7">
    <source>
        <dbReference type="ARBA" id="ARBA00023136"/>
    </source>
</evidence>
<keyword evidence="6" id="KW-0333">Golgi apparatus</keyword>
<evidence type="ECO:0000259" key="11">
    <source>
        <dbReference type="Pfam" id="PF06148"/>
    </source>
</evidence>
<evidence type="ECO:0000256" key="8">
    <source>
        <dbReference type="ARBA" id="ARBA00031344"/>
    </source>
</evidence>
<dbReference type="InterPro" id="IPR024603">
    <property type="entry name" value="COG_complex_COG2_C"/>
</dbReference>
<evidence type="ECO:0000256" key="4">
    <source>
        <dbReference type="ARBA" id="ARBA00022448"/>
    </source>
</evidence>
<dbReference type="OrthoDB" id="332281at2759"/>
<evidence type="ECO:0000256" key="10">
    <source>
        <dbReference type="SAM" id="MobiDB-lite"/>
    </source>
</evidence>
<dbReference type="EMBL" id="OA882198">
    <property type="protein sequence ID" value="CAD7273696.1"/>
    <property type="molecule type" value="Genomic_DNA"/>
</dbReference>
<reference evidence="13" key="1">
    <citation type="submission" date="2020-11" db="EMBL/GenBank/DDBJ databases">
        <authorList>
            <person name="Tran Van P."/>
        </authorList>
    </citation>
    <scope>NUCLEOTIDE SEQUENCE</scope>
</reference>
<gene>
    <name evidence="13" type="ORF">NMOB1V02_LOCUS1569</name>
</gene>
<keyword evidence="9" id="KW-0175">Coiled coil</keyword>
<feature type="region of interest" description="Disordered" evidence="10">
    <location>
        <begin position="482"/>
        <end position="520"/>
    </location>
</feature>
<feature type="coiled-coil region" evidence="9">
    <location>
        <begin position="687"/>
        <end position="714"/>
    </location>
</feature>
<feature type="domain" description="COG complex component COG2 C-terminal" evidence="12">
    <location>
        <begin position="372"/>
        <end position="738"/>
    </location>
</feature>
<comment type="subcellular location">
    <subcellularLocation>
        <location evidence="1">Golgi apparatus membrane</location>
        <topology evidence="1">Peripheral membrane protein</topology>
    </subcellularLocation>
</comment>
<dbReference type="Proteomes" id="UP000678499">
    <property type="component" value="Unassembled WGS sequence"/>
</dbReference>
<keyword evidence="7" id="KW-0472">Membrane</keyword>
<feature type="compositionally biased region" description="Low complexity" evidence="10">
    <location>
        <begin position="485"/>
        <end position="494"/>
    </location>
</feature>
<dbReference type="PANTHER" id="PTHR12961">
    <property type="entry name" value="CONSERVED OLIGOMERIC GOLGI COMPLEX COMPONENT 2"/>
    <property type="match status" value="1"/>
</dbReference>
<dbReference type="EMBL" id="CAJPEX010000161">
    <property type="protein sequence ID" value="CAG0913848.1"/>
    <property type="molecule type" value="Genomic_DNA"/>
</dbReference>
<evidence type="ECO:0000313" key="14">
    <source>
        <dbReference type="Proteomes" id="UP000678499"/>
    </source>
</evidence>
<evidence type="ECO:0000256" key="5">
    <source>
        <dbReference type="ARBA" id="ARBA00022927"/>
    </source>
</evidence>
<dbReference type="GO" id="GO:0007030">
    <property type="term" value="P:Golgi organization"/>
    <property type="evidence" value="ECO:0007669"/>
    <property type="project" value="InterPro"/>
</dbReference>
<feature type="domain" description="Conserved oligomeric Golgi complex subunit 2 N-terminal" evidence="11">
    <location>
        <begin position="13"/>
        <end position="85"/>
    </location>
</feature>
<evidence type="ECO:0000256" key="2">
    <source>
        <dbReference type="ARBA" id="ARBA00007603"/>
    </source>
</evidence>
<dbReference type="Pfam" id="PF06148">
    <property type="entry name" value="COG2_N"/>
    <property type="match status" value="1"/>
</dbReference>
<accession>A0A7R9GA86</accession>
<protein>
    <recommendedName>
        <fullName evidence="3">Conserved oligomeric Golgi complex subunit 2</fullName>
    </recommendedName>
    <alternativeName>
        <fullName evidence="8">Component of oligomeric Golgi complex 2</fullName>
    </alternativeName>
</protein>
<comment type="similarity">
    <text evidence="2">Belongs to the COG2 family.</text>
</comment>
<dbReference type="PANTHER" id="PTHR12961:SF0">
    <property type="entry name" value="CONSERVED OLIGOMERIC GOLGI COMPLEX SUBUNIT 2"/>
    <property type="match status" value="1"/>
</dbReference>